<dbReference type="AlphaFoldDB" id="E6U987"/>
<dbReference type="CDD" id="cd00562">
    <property type="entry name" value="NifX_NifB"/>
    <property type="match status" value="1"/>
</dbReference>
<dbReference type="HOGENOM" id="CLU_104194_3_2_9"/>
<dbReference type="InterPro" id="IPR051840">
    <property type="entry name" value="NifX/NifY_domain"/>
</dbReference>
<dbReference type="eggNOG" id="COG1433">
    <property type="taxonomic scope" value="Bacteria"/>
</dbReference>
<keyword evidence="3" id="KW-1185">Reference proteome</keyword>
<dbReference type="KEGG" id="eha:Ethha_1719"/>
<dbReference type="PANTHER" id="PTHR33937:SF1">
    <property type="entry name" value="IRON-MOLIBDENUM COFACTOR PROCESSING PROTEIN"/>
    <property type="match status" value="1"/>
</dbReference>
<reference evidence="2 3" key="1">
    <citation type="submission" date="2010-12" db="EMBL/GenBank/DDBJ databases">
        <title>Complete sequence of Ethanoligenens harbinense YUAN-3.</title>
        <authorList>
            <person name="Lucas S."/>
            <person name="Copeland A."/>
            <person name="Lapidus A."/>
            <person name="Cheng J.-F."/>
            <person name="Bruce D."/>
            <person name="Goodwin L."/>
            <person name="Pitluck S."/>
            <person name="Chertkov O."/>
            <person name="Misra M."/>
            <person name="Detter J.C."/>
            <person name="Han C."/>
            <person name="Tapia R."/>
            <person name="Land M."/>
            <person name="Hauser L."/>
            <person name="Jeffries C."/>
            <person name="Kyrpides N."/>
            <person name="Ivanova N."/>
            <person name="Mikhailova N."/>
            <person name="Wang A."/>
            <person name="Mouttaki H."/>
            <person name="He Z."/>
            <person name="Zhou J."/>
            <person name="Hemme C.L."/>
            <person name="Woyke T."/>
        </authorList>
    </citation>
    <scope>NUCLEOTIDE SEQUENCE [LARGE SCALE GENOMIC DNA]</scope>
    <source>
        <strain evidence="3">DSM 18485 / JCM 12961 / CGMCC 1.5033 / YUAN-3</strain>
    </source>
</reference>
<dbReference type="STRING" id="663278.Ethha_1719"/>
<evidence type="ECO:0000313" key="3">
    <source>
        <dbReference type="Proteomes" id="UP000001551"/>
    </source>
</evidence>
<dbReference type="Proteomes" id="UP000001551">
    <property type="component" value="Chromosome"/>
</dbReference>
<accession>E6U987</accession>
<dbReference type="SUPFAM" id="SSF53146">
    <property type="entry name" value="Nitrogenase accessory factor-like"/>
    <property type="match status" value="1"/>
</dbReference>
<proteinExistence type="predicted"/>
<protein>
    <submittedName>
        <fullName evidence="2">Dinitrogenase iron-molybdenum cofactor biosynthesis protein</fullName>
    </submittedName>
</protein>
<dbReference type="Gene3D" id="3.30.420.130">
    <property type="entry name" value="Dinitrogenase iron-molybdenum cofactor biosynthesis domain"/>
    <property type="match status" value="1"/>
</dbReference>
<organism evidence="2 3">
    <name type="scientific">Ethanoligenens harbinense (strain DSM 18485 / JCM 12961 / CGMCC 1.5033 / YUAN-3)</name>
    <dbReference type="NCBI Taxonomy" id="663278"/>
    <lineage>
        <taxon>Bacteria</taxon>
        <taxon>Bacillati</taxon>
        <taxon>Bacillota</taxon>
        <taxon>Clostridia</taxon>
        <taxon>Eubacteriales</taxon>
        <taxon>Oscillospiraceae</taxon>
        <taxon>Ethanoligenens</taxon>
    </lineage>
</organism>
<dbReference type="InterPro" id="IPR036105">
    <property type="entry name" value="DiNase_FeMo-co_biosyn_sf"/>
</dbReference>
<evidence type="ECO:0000313" key="2">
    <source>
        <dbReference type="EMBL" id="ADU27246.1"/>
    </source>
</evidence>
<name>E6U987_ETHHY</name>
<dbReference type="InterPro" id="IPR003731">
    <property type="entry name" value="Di-Nase_FeMo-co_biosynth"/>
</dbReference>
<dbReference type="Pfam" id="PF02579">
    <property type="entry name" value="Nitro_FeMo-Co"/>
    <property type="match status" value="1"/>
</dbReference>
<dbReference type="EMBL" id="CP002400">
    <property type="protein sequence ID" value="ADU27246.1"/>
    <property type="molecule type" value="Genomic_DNA"/>
</dbReference>
<sequence>MAFRVAAASSDGERIDLHFGQAHTFYIYELTKESAQLVEKRSMLLSDGHSTEKFRDLSHALKDCDALLVSQIGPAAAQYVLQAGLRVFEAPYLIEPVLEKLRADVLPLNQEKSSQTC</sequence>
<dbReference type="RefSeq" id="WP_013485598.1">
    <property type="nucleotide sequence ID" value="NC_014828.1"/>
</dbReference>
<dbReference type="PANTHER" id="PTHR33937">
    <property type="entry name" value="IRON-MOLYBDENUM PROTEIN-RELATED-RELATED"/>
    <property type="match status" value="1"/>
</dbReference>
<gene>
    <name evidence="2" type="ordered locus">Ethha_1719</name>
</gene>
<evidence type="ECO:0000259" key="1">
    <source>
        <dbReference type="Pfam" id="PF02579"/>
    </source>
</evidence>
<feature type="domain" description="Dinitrogenase iron-molybdenum cofactor biosynthesis" evidence="1">
    <location>
        <begin position="11"/>
        <end position="102"/>
    </location>
</feature>